<organism evidence="1 2">
    <name type="scientific">Lactobacillus kalixensis DSM 16043</name>
    <dbReference type="NCBI Taxonomy" id="1423763"/>
    <lineage>
        <taxon>Bacteria</taxon>
        <taxon>Bacillati</taxon>
        <taxon>Bacillota</taxon>
        <taxon>Bacilli</taxon>
        <taxon>Lactobacillales</taxon>
        <taxon>Lactobacillaceae</taxon>
        <taxon>Lactobacillus</taxon>
    </lineage>
</organism>
<sequence length="297" mass="33059">MKKKTIFSAIAVVLVATIAIVGINLRNNQNSGNKIETIEPVKASSNTTATFFFHGYGSSYRAEDKMAQAIRRSGKSNSVTRINVRPDGSVVFHGRIPRNAKNPIIEVNLDDNTLSRASSYTSGYSNPGAVYVRNAINAVNRRYGYNKVNIVAHSMGNLESAYYFKRFIRTNSNIKVQHYVAIAGHFDGIVGMNDRANSLKIDARTGKPNRMEPEYRGLLSLRNTFPRNTRVLNIYGNLDNGTNSDGSVSVGSARSLRYLLNGRAKSYRELEIHGRNAQHSRLHNNTQVNNALINFLF</sequence>
<proteinExistence type="predicted"/>
<dbReference type="SUPFAM" id="SSF53474">
    <property type="entry name" value="alpha/beta-Hydrolases"/>
    <property type="match status" value="1"/>
</dbReference>
<comment type="caution">
    <text evidence="1">The sequence shown here is derived from an EMBL/GenBank/DDBJ whole genome shotgun (WGS) entry which is preliminary data.</text>
</comment>
<name>A0A0R1UHN2_9LACO</name>
<evidence type="ECO:0008006" key="3">
    <source>
        <dbReference type="Google" id="ProtNLM"/>
    </source>
</evidence>
<evidence type="ECO:0000313" key="2">
    <source>
        <dbReference type="Proteomes" id="UP000051036"/>
    </source>
</evidence>
<gene>
    <name evidence="1" type="ORF">FC46_GL000364</name>
</gene>
<dbReference type="EMBL" id="AZFM01000014">
    <property type="protein sequence ID" value="KRL90178.1"/>
    <property type="molecule type" value="Genomic_DNA"/>
</dbReference>
<dbReference type="Pfam" id="PF06028">
    <property type="entry name" value="DUF915"/>
    <property type="match status" value="1"/>
</dbReference>
<protein>
    <recommendedName>
        <fullName evidence="3">Cell surface hydrolase</fullName>
    </recommendedName>
</protein>
<dbReference type="OrthoDB" id="503948at2"/>
<accession>A0A0R1UHN2</accession>
<dbReference type="RefSeq" id="WP_083478018.1">
    <property type="nucleotide sequence ID" value="NZ_AZFM01000014.1"/>
</dbReference>
<dbReference type="STRING" id="1423763.FC46_GL000364"/>
<dbReference type="AlphaFoldDB" id="A0A0R1UHN2"/>
<reference evidence="1 2" key="1">
    <citation type="journal article" date="2015" name="Genome Announc.">
        <title>Expanding the biotechnology potential of lactobacilli through comparative genomics of 213 strains and associated genera.</title>
        <authorList>
            <person name="Sun Z."/>
            <person name="Harris H.M."/>
            <person name="McCann A."/>
            <person name="Guo C."/>
            <person name="Argimon S."/>
            <person name="Zhang W."/>
            <person name="Yang X."/>
            <person name="Jeffery I.B."/>
            <person name="Cooney J.C."/>
            <person name="Kagawa T.F."/>
            <person name="Liu W."/>
            <person name="Song Y."/>
            <person name="Salvetti E."/>
            <person name="Wrobel A."/>
            <person name="Rasinkangas P."/>
            <person name="Parkhill J."/>
            <person name="Rea M.C."/>
            <person name="O'Sullivan O."/>
            <person name="Ritari J."/>
            <person name="Douillard F.P."/>
            <person name="Paul Ross R."/>
            <person name="Yang R."/>
            <person name="Briner A.E."/>
            <person name="Felis G.E."/>
            <person name="de Vos W.M."/>
            <person name="Barrangou R."/>
            <person name="Klaenhammer T.R."/>
            <person name="Caufield P.W."/>
            <person name="Cui Y."/>
            <person name="Zhang H."/>
            <person name="O'Toole P.W."/>
        </authorList>
    </citation>
    <scope>NUCLEOTIDE SEQUENCE [LARGE SCALE GENOMIC DNA]</scope>
    <source>
        <strain evidence="1 2">DSM 16043</strain>
    </source>
</reference>
<dbReference type="PATRIC" id="fig|1423763.3.peg.369"/>
<keyword evidence="2" id="KW-1185">Reference proteome</keyword>
<evidence type="ECO:0000313" key="1">
    <source>
        <dbReference type="EMBL" id="KRL90178.1"/>
    </source>
</evidence>
<dbReference type="InterPro" id="IPR029058">
    <property type="entry name" value="AB_hydrolase_fold"/>
</dbReference>
<dbReference type="Proteomes" id="UP000051036">
    <property type="component" value="Unassembled WGS sequence"/>
</dbReference>
<dbReference type="InterPro" id="IPR010315">
    <property type="entry name" value="DUF915_hydro-like"/>
</dbReference>
<dbReference type="Gene3D" id="3.40.50.1820">
    <property type="entry name" value="alpha/beta hydrolase"/>
    <property type="match status" value="1"/>
</dbReference>